<accession>A0A1F6DLN8</accession>
<dbReference type="AlphaFoldDB" id="A0A1F6DLN8"/>
<feature type="transmembrane region" description="Helical" evidence="1">
    <location>
        <begin position="143"/>
        <end position="163"/>
    </location>
</feature>
<sequence>MTFTTKALLFTSGFVILALQFLGIRVLGPVAGVTTPVWAMLIAVALSGSAVGYYLGGKLADRLPSAKLHVVFLMGATLSLVAVPYMQGGVLWLLAGFSPLFITAVAASLLFVMPIACLAALTTYVIRLHVKSLDTVAQVHGDFFAWATVGSVVGTFVVTYVLIPAMATSAIFTLLGVSVAAVGFLALFRE</sequence>
<organism evidence="2 3">
    <name type="scientific">Candidatus Kaiserbacteria bacterium RIFCSPHIGHO2_02_FULL_49_34</name>
    <dbReference type="NCBI Taxonomy" id="1798491"/>
    <lineage>
        <taxon>Bacteria</taxon>
        <taxon>Candidatus Kaiseribacteriota</taxon>
    </lineage>
</organism>
<gene>
    <name evidence="2" type="ORF">A3C87_00815</name>
</gene>
<reference evidence="2 3" key="1">
    <citation type="journal article" date="2016" name="Nat. Commun.">
        <title>Thousands of microbial genomes shed light on interconnected biogeochemical processes in an aquifer system.</title>
        <authorList>
            <person name="Anantharaman K."/>
            <person name="Brown C.T."/>
            <person name="Hug L.A."/>
            <person name="Sharon I."/>
            <person name="Castelle C.J."/>
            <person name="Probst A.J."/>
            <person name="Thomas B.C."/>
            <person name="Singh A."/>
            <person name="Wilkins M.J."/>
            <person name="Karaoz U."/>
            <person name="Brodie E.L."/>
            <person name="Williams K.H."/>
            <person name="Hubbard S.S."/>
            <person name="Banfield J.F."/>
        </authorList>
    </citation>
    <scope>NUCLEOTIDE SEQUENCE [LARGE SCALE GENOMIC DNA]</scope>
</reference>
<keyword evidence="1" id="KW-0812">Transmembrane</keyword>
<name>A0A1F6DLN8_9BACT</name>
<proteinExistence type="predicted"/>
<evidence type="ECO:0008006" key="4">
    <source>
        <dbReference type="Google" id="ProtNLM"/>
    </source>
</evidence>
<keyword evidence="1" id="KW-1133">Transmembrane helix</keyword>
<comment type="caution">
    <text evidence="2">The sequence shown here is derived from an EMBL/GenBank/DDBJ whole genome shotgun (WGS) entry which is preliminary data.</text>
</comment>
<feature type="transmembrane region" description="Helical" evidence="1">
    <location>
        <begin position="7"/>
        <end position="31"/>
    </location>
</feature>
<dbReference type="NCBIfam" id="NF037959">
    <property type="entry name" value="MFS_SpdSyn"/>
    <property type="match status" value="1"/>
</dbReference>
<feature type="transmembrane region" description="Helical" evidence="1">
    <location>
        <begin position="169"/>
        <end position="188"/>
    </location>
</feature>
<dbReference type="Proteomes" id="UP000176511">
    <property type="component" value="Unassembled WGS sequence"/>
</dbReference>
<protein>
    <recommendedName>
        <fullName evidence="4">Major facilitator superfamily (MFS) profile domain-containing protein</fullName>
    </recommendedName>
</protein>
<dbReference type="EMBL" id="MFLE01000014">
    <property type="protein sequence ID" value="OGG61922.1"/>
    <property type="molecule type" value="Genomic_DNA"/>
</dbReference>
<evidence type="ECO:0000313" key="3">
    <source>
        <dbReference type="Proteomes" id="UP000176511"/>
    </source>
</evidence>
<feature type="transmembrane region" description="Helical" evidence="1">
    <location>
        <begin position="100"/>
        <end position="122"/>
    </location>
</feature>
<evidence type="ECO:0000313" key="2">
    <source>
        <dbReference type="EMBL" id="OGG61922.1"/>
    </source>
</evidence>
<feature type="transmembrane region" description="Helical" evidence="1">
    <location>
        <begin position="37"/>
        <end position="56"/>
    </location>
</feature>
<keyword evidence="1" id="KW-0472">Membrane</keyword>
<feature type="transmembrane region" description="Helical" evidence="1">
    <location>
        <begin position="68"/>
        <end position="94"/>
    </location>
</feature>
<dbReference type="STRING" id="1798491.A3C87_00815"/>
<evidence type="ECO:0000256" key="1">
    <source>
        <dbReference type="SAM" id="Phobius"/>
    </source>
</evidence>